<dbReference type="Pfam" id="PF01048">
    <property type="entry name" value="PNP_UDP_1"/>
    <property type="match status" value="1"/>
</dbReference>
<reference evidence="7" key="1">
    <citation type="submission" date="2021-02" db="EMBL/GenBank/DDBJ databases">
        <title>Infant gut strain persistence is associated with maternal origin, phylogeny, and functional potential including surface adhesion and iron acquisition.</title>
        <authorList>
            <person name="Lou Y.C."/>
        </authorList>
    </citation>
    <scope>NUCLEOTIDE SEQUENCE</scope>
    <source>
        <strain evidence="7">L2_039_000G1_dasL2_039_000G1_concoct_11</strain>
    </source>
</reference>
<dbReference type="InterPro" id="IPR035994">
    <property type="entry name" value="Nucleoside_phosphorylase_sf"/>
</dbReference>
<evidence type="ECO:0000256" key="5">
    <source>
        <dbReference type="ARBA" id="ARBA00023167"/>
    </source>
</evidence>
<dbReference type="CDD" id="cd09008">
    <property type="entry name" value="MTAN"/>
    <property type="match status" value="1"/>
</dbReference>
<comment type="pathway">
    <text evidence="1">Amino-acid biosynthesis; L-methionine biosynthesis via salvage pathway; S-methyl-5-thio-alpha-D-ribose 1-phosphate from S-methyl-5'-thioadenosine (hydrolase route): step 1/2.</text>
</comment>
<dbReference type="EMBL" id="JAGZSV010000268">
    <property type="protein sequence ID" value="MBS6941690.1"/>
    <property type="molecule type" value="Genomic_DNA"/>
</dbReference>
<comment type="caution">
    <text evidence="7">The sequence shown here is derived from an EMBL/GenBank/DDBJ whole genome shotgun (WGS) entry which is preliminary data.</text>
</comment>
<protein>
    <recommendedName>
        <fullName evidence="2">adenosylhomocysteine nucleosidase</fullName>
        <ecNumber evidence="2">3.2.2.9</ecNumber>
    </recommendedName>
</protein>
<proteinExistence type="predicted"/>
<keyword evidence="3" id="KW-0028">Amino-acid biosynthesis</keyword>
<dbReference type="GO" id="GO:0008782">
    <property type="term" value="F:adenosylhomocysteine nucleosidase activity"/>
    <property type="evidence" value="ECO:0007669"/>
    <property type="project" value="UniProtKB-EC"/>
</dbReference>
<dbReference type="InterPro" id="IPR010049">
    <property type="entry name" value="MTA_SAH_Nsdase"/>
</dbReference>
<feature type="domain" description="Nucleoside phosphorylase" evidence="6">
    <location>
        <begin position="3"/>
        <end position="222"/>
    </location>
</feature>
<evidence type="ECO:0000256" key="4">
    <source>
        <dbReference type="ARBA" id="ARBA00022801"/>
    </source>
</evidence>
<evidence type="ECO:0000256" key="1">
    <source>
        <dbReference type="ARBA" id="ARBA00004945"/>
    </source>
</evidence>
<evidence type="ECO:0000256" key="3">
    <source>
        <dbReference type="ARBA" id="ARBA00022605"/>
    </source>
</evidence>
<keyword evidence="4 7" id="KW-0378">Hydrolase</keyword>
<sequence>MAVGIVCATKTEVTPFLEKLELQRSEKRAAVEVYEGEFAGMPVVLTCCGVGKANAAMVCQMLIDRYGVDAIVNAGAAGGMAPAADLLDIVVGTAFSYHDMDAQMVLVESYPYYPSGAFAVDEGLLAAAHAAAKRAQRPVRFGPFVSGDQFVDDTQRGDVMARHNPLAVDMESAAMAQVCYANGIAFSSVRGITDTAEHDGFANYEINNKRACEDACAFTELVLAAFAANR</sequence>
<organism evidence="7 8">
    <name type="scientific">Slackia piriformis</name>
    <dbReference type="NCBI Taxonomy" id="626934"/>
    <lineage>
        <taxon>Bacteria</taxon>
        <taxon>Bacillati</taxon>
        <taxon>Actinomycetota</taxon>
        <taxon>Coriobacteriia</taxon>
        <taxon>Eggerthellales</taxon>
        <taxon>Eggerthellaceae</taxon>
        <taxon>Slackia</taxon>
    </lineage>
</organism>
<name>A0A943V2L8_9ACTN</name>
<gene>
    <name evidence="7" type="primary">mtnN</name>
    <name evidence="7" type="ORF">KH142_09560</name>
</gene>
<dbReference type="GO" id="GO:0005829">
    <property type="term" value="C:cytosol"/>
    <property type="evidence" value="ECO:0007669"/>
    <property type="project" value="TreeGrafter"/>
</dbReference>
<dbReference type="Proteomes" id="UP000727506">
    <property type="component" value="Unassembled WGS sequence"/>
</dbReference>
<dbReference type="SUPFAM" id="SSF53167">
    <property type="entry name" value="Purine and uridine phosphorylases"/>
    <property type="match status" value="1"/>
</dbReference>
<evidence type="ECO:0000313" key="7">
    <source>
        <dbReference type="EMBL" id="MBS6941690.1"/>
    </source>
</evidence>
<dbReference type="GO" id="GO:0019509">
    <property type="term" value="P:L-methionine salvage from methylthioadenosine"/>
    <property type="evidence" value="ECO:0007669"/>
    <property type="project" value="InterPro"/>
</dbReference>
<evidence type="ECO:0000313" key="8">
    <source>
        <dbReference type="Proteomes" id="UP000727506"/>
    </source>
</evidence>
<dbReference type="GO" id="GO:0019284">
    <property type="term" value="P:L-methionine salvage from S-adenosylmethionine"/>
    <property type="evidence" value="ECO:0007669"/>
    <property type="project" value="TreeGrafter"/>
</dbReference>
<evidence type="ECO:0000256" key="2">
    <source>
        <dbReference type="ARBA" id="ARBA00011974"/>
    </source>
</evidence>
<dbReference type="NCBIfam" id="TIGR01704">
    <property type="entry name" value="MTA_SAH-Nsdase"/>
    <property type="match status" value="1"/>
</dbReference>
<dbReference type="EC" id="3.2.2.9" evidence="2"/>
<keyword evidence="7" id="KW-0326">Glycosidase</keyword>
<dbReference type="Gene3D" id="3.40.50.1580">
    <property type="entry name" value="Nucleoside phosphorylase domain"/>
    <property type="match status" value="1"/>
</dbReference>
<dbReference type="AlphaFoldDB" id="A0A943V2L8"/>
<dbReference type="GO" id="GO:0008930">
    <property type="term" value="F:methylthioadenosine nucleosidase activity"/>
    <property type="evidence" value="ECO:0007669"/>
    <property type="project" value="InterPro"/>
</dbReference>
<evidence type="ECO:0000259" key="6">
    <source>
        <dbReference type="Pfam" id="PF01048"/>
    </source>
</evidence>
<dbReference type="GO" id="GO:0009164">
    <property type="term" value="P:nucleoside catabolic process"/>
    <property type="evidence" value="ECO:0007669"/>
    <property type="project" value="InterPro"/>
</dbReference>
<accession>A0A943V2L8</accession>
<dbReference type="PANTHER" id="PTHR46832:SF1">
    <property type="entry name" value="5'-METHYLTHIOADENOSINE_S-ADENOSYLHOMOCYSTEINE NUCLEOSIDASE"/>
    <property type="match status" value="1"/>
</dbReference>
<keyword evidence="5" id="KW-0486">Methionine biosynthesis</keyword>
<dbReference type="PANTHER" id="PTHR46832">
    <property type="entry name" value="5'-METHYLTHIOADENOSINE/S-ADENOSYLHOMOCYSTEINE NUCLEOSIDASE"/>
    <property type="match status" value="1"/>
</dbReference>
<dbReference type="InterPro" id="IPR000845">
    <property type="entry name" value="Nucleoside_phosphorylase_d"/>
</dbReference>